<feature type="transmembrane region" description="Helical" evidence="1">
    <location>
        <begin position="111"/>
        <end position="133"/>
    </location>
</feature>
<gene>
    <name evidence="2" type="ORF">SAMN05428964_10985</name>
</gene>
<keyword evidence="1" id="KW-0812">Transmembrane</keyword>
<feature type="transmembrane region" description="Helical" evidence="1">
    <location>
        <begin position="251"/>
        <end position="272"/>
    </location>
</feature>
<feature type="transmembrane region" description="Helical" evidence="1">
    <location>
        <begin position="145"/>
        <end position="163"/>
    </location>
</feature>
<dbReference type="EMBL" id="OBMM01000009">
    <property type="protein sequence ID" value="SOC30534.1"/>
    <property type="molecule type" value="Genomic_DNA"/>
</dbReference>
<name>A0A285TXT0_9PROT</name>
<feature type="transmembrane region" description="Helical" evidence="1">
    <location>
        <begin position="606"/>
        <end position="626"/>
    </location>
</feature>
<feature type="transmembrane region" description="Helical" evidence="1">
    <location>
        <begin position="496"/>
        <end position="513"/>
    </location>
</feature>
<evidence type="ECO:0000256" key="1">
    <source>
        <dbReference type="SAM" id="Phobius"/>
    </source>
</evidence>
<feature type="transmembrane region" description="Helical" evidence="1">
    <location>
        <begin position="308"/>
        <end position="327"/>
    </location>
</feature>
<proteinExistence type="predicted"/>
<reference evidence="2 3" key="1">
    <citation type="submission" date="2017-08" db="EMBL/GenBank/DDBJ databases">
        <authorList>
            <person name="de Groot N.N."/>
        </authorList>
    </citation>
    <scope>NUCLEOTIDE SEQUENCE [LARGE SCALE GENOMIC DNA]</scope>
    <source>
        <strain evidence="2 3">USBA 78</strain>
    </source>
</reference>
<feature type="transmembrane region" description="Helical" evidence="1">
    <location>
        <begin position="175"/>
        <end position="195"/>
    </location>
</feature>
<feature type="transmembrane region" description="Helical" evidence="1">
    <location>
        <begin position="83"/>
        <end position="105"/>
    </location>
</feature>
<feature type="transmembrane region" description="Helical" evidence="1">
    <location>
        <begin position="226"/>
        <end position="245"/>
    </location>
</feature>
<evidence type="ECO:0000313" key="2">
    <source>
        <dbReference type="EMBL" id="SOC30534.1"/>
    </source>
</evidence>
<accession>A0A285TXT0</accession>
<feature type="transmembrane region" description="Helical" evidence="1">
    <location>
        <begin position="519"/>
        <end position="538"/>
    </location>
</feature>
<dbReference type="Proteomes" id="UP000219068">
    <property type="component" value="Unassembled WGS sequence"/>
</dbReference>
<keyword evidence="1" id="KW-1133">Transmembrane helix</keyword>
<organism evidence="2 3">
    <name type="scientific">Thalassospira xiamenensis</name>
    <dbReference type="NCBI Taxonomy" id="220697"/>
    <lineage>
        <taxon>Bacteria</taxon>
        <taxon>Pseudomonadati</taxon>
        <taxon>Pseudomonadota</taxon>
        <taxon>Alphaproteobacteria</taxon>
        <taxon>Rhodospirillales</taxon>
        <taxon>Thalassospiraceae</taxon>
        <taxon>Thalassospira</taxon>
    </lineage>
</organism>
<feature type="transmembrane region" description="Helical" evidence="1">
    <location>
        <begin position="334"/>
        <end position="354"/>
    </location>
</feature>
<feature type="transmembrane region" description="Helical" evidence="1">
    <location>
        <begin position="43"/>
        <end position="63"/>
    </location>
</feature>
<keyword evidence="1" id="KW-0472">Membrane</keyword>
<feature type="transmembrane region" description="Helical" evidence="1">
    <location>
        <begin position="284"/>
        <end position="302"/>
    </location>
</feature>
<evidence type="ECO:0000313" key="3">
    <source>
        <dbReference type="Proteomes" id="UP000219068"/>
    </source>
</evidence>
<feature type="transmembrane region" description="Helical" evidence="1">
    <location>
        <begin position="360"/>
        <end position="379"/>
    </location>
</feature>
<sequence length="665" mass="74715">MAQKQANWSYQQPIVFMILSVGLWMLYPPVINHLVDQISLFQVAAMAHSIAAVSTIILALCIFRREILELTCQLFKRSRFMQISFPTLMSGILISANHLLLYGALHASTDFDVIAILIFEIWPILFLFIDTMFRRKRDNISLNDYIFSGVAFAGFVVLTAPNMDFADWLLLEDSMFKTVGLAFLGGAAMAANCFFRMKCMDGWEKISADKNRPLTDFKKGLLTETFARSIAAPIFIAVLVFTQPVVSDISITNVLLITFVGIVVLALGSLLYDLSVFQAQNASIGVLWYLMPIGSVVILSIANGRLMTQYEAVASVLIVSSNIFIALRYPLKPSLMSLFVAVNLIGVWLLVLPVSTIDNYYDLLAVSTVFFVLLATFALKRTTSLNRAREDLWGDFWHKLTSVCEYAKNNADDVEKSASRTQKVQEYALLHLQTFLRIFANKDALSKIQEKAESIKAEILPSDCTDQDRREYTRDLFRVGDKLFALESNRISPAEYVILILLGSTSVLFSLIFRPDTLSASLFALIVATSVIYLLLTIHERDKSTQIRRDHALQCTNIMHYLQKLVPMSETVPSLPVPEHPDLLPTTKQIEHALKTKTVRNDTRSVTYWVFAVFVFLLAGFGYGFIYKSIETNYLPENSPLAGSGLQNAKIEIALLDWPSAINRS</sequence>
<dbReference type="AlphaFoldDB" id="A0A285TXT0"/>
<protein>
    <submittedName>
        <fullName evidence="2">Uncharacterized protein</fullName>
    </submittedName>
</protein>
<feature type="transmembrane region" description="Helical" evidence="1">
    <location>
        <begin position="12"/>
        <end position="31"/>
    </location>
</feature>